<evidence type="ECO:0000313" key="2">
    <source>
        <dbReference type="Proteomes" id="UP000614272"/>
    </source>
</evidence>
<organism evidence="1 2">
    <name type="scientific">Lacimicrobium alkaliphilum</name>
    <dbReference type="NCBI Taxonomy" id="1526571"/>
    <lineage>
        <taxon>Bacteria</taxon>
        <taxon>Pseudomonadati</taxon>
        <taxon>Pseudomonadota</taxon>
        <taxon>Gammaproteobacteria</taxon>
        <taxon>Alteromonadales</taxon>
        <taxon>Alteromonadaceae</taxon>
        <taxon>Lacimicrobium</taxon>
    </lineage>
</organism>
<dbReference type="PANTHER" id="PTHR38436:SF1">
    <property type="entry name" value="ESTER CYCLASE"/>
    <property type="match status" value="1"/>
</dbReference>
<evidence type="ECO:0000313" key="1">
    <source>
        <dbReference type="EMBL" id="GGD58464.1"/>
    </source>
</evidence>
<gene>
    <name evidence="1" type="ORF">GCM10011357_12180</name>
</gene>
<dbReference type="Proteomes" id="UP000614272">
    <property type="component" value="Unassembled WGS sequence"/>
</dbReference>
<proteinExistence type="predicted"/>
<dbReference type="PANTHER" id="PTHR38436">
    <property type="entry name" value="POLYKETIDE CYCLASE SNOAL-LIKE DOMAIN"/>
    <property type="match status" value="1"/>
</dbReference>
<sequence>MDFSHEKNLVRQYIEEFDKAEADSIQAVTELHFTSDAKIYACYPFDQEQSPAALTTSLWQPLKNNFTALHRRQDVFMAGINEADGSCWVMSMGHYMGLFDKAFLKIPPTGKLTMLRYAEFFKVEDNKITAHAVFMDWIALMKQAGLNPLPAETGNSFVYPGPMHHNGLLFNQQDPGESDRTLALVNQMVADLDQLNKSGNDQCPPELLAKCWSPDMLWYGPAGIGASYTIERYQQQHQYPFRQGLKDKVFNGHVCRFAEGEFACFFGWPNLSNTAGGGFLGLPASNIRADMRVVDVYSRQGNKLAENWVFMDIPYWLKQQGLDVLARTTSI</sequence>
<protein>
    <submittedName>
        <fullName evidence="1">Polyketide cyclase</fullName>
    </submittedName>
</protein>
<dbReference type="SUPFAM" id="SSF54427">
    <property type="entry name" value="NTF2-like"/>
    <property type="match status" value="2"/>
</dbReference>
<accession>A0ABQ1R545</accession>
<dbReference type="Gene3D" id="3.10.450.50">
    <property type="match status" value="2"/>
</dbReference>
<reference evidence="2" key="1">
    <citation type="journal article" date="2019" name="Int. J. Syst. Evol. Microbiol.">
        <title>The Global Catalogue of Microorganisms (GCM) 10K type strain sequencing project: providing services to taxonomists for standard genome sequencing and annotation.</title>
        <authorList>
            <consortium name="The Broad Institute Genomics Platform"/>
            <consortium name="The Broad Institute Genome Sequencing Center for Infectious Disease"/>
            <person name="Wu L."/>
            <person name="Ma J."/>
        </authorList>
    </citation>
    <scope>NUCLEOTIDE SEQUENCE [LARGE SCALE GENOMIC DNA]</scope>
    <source>
        <strain evidence="2">CGMCC 1.12923</strain>
    </source>
</reference>
<dbReference type="EMBL" id="BMGJ01000003">
    <property type="protein sequence ID" value="GGD58464.1"/>
    <property type="molecule type" value="Genomic_DNA"/>
</dbReference>
<dbReference type="InterPro" id="IPR009959">
    <property type="entry name" value="Cyclase_SnoaL-like"/>
</dbReference>
<name>A0ABQ1R545_9ALTE</name>
<dbReference type="RefSeq" id="WP_099035596.1">
    <property type="nucleotide sequence ID" value="NZ_BMGJ01000003.1"/>
</dbReference>
<comment type="caution">
    <text evidence="1">The sequence shown here is derived from an EMBL/GenBank/DDBJ whole genome shotgun (WGS) entry which is preliminary data.</text>
</comment>
<dbReference type="InterPro" id="IPR032710">
    <property type="entry name" value="NTF2-like_dom_sf"/>
</dbReference>
<keyword evidence="2" id="KW-1185">Reference proteome</keyword>